<protein>
    <submittedName>
        <fullName evidence="2">Uncharacterized protein</fullName>
    </submittedName>
</protein>
<proteinExistence type="predicted"/>
<organism evidence="2 3">
    <name type="scientific">Rhizopus microsporus</name>
    <dbReference type="NCBI Taxonomy" id="58291"/>
    <lineage>
        <taxon>Eukaryota</taxon>
        <taxon>Fungi</taxon>
        <taxon>Fungi incertae sedis</taxon>
        <taxon>Mucoromycota</taxon>
        <taxon>Mucoromycotina</taxon>
        <taxon>Mucoromycetes</taxon>
        <taxon>Mucorales</taxon>
        <taxon>Mucorineae</taxon>
        <taxon>Rhizopodaceae</taxon>
        <taxon>Rhizopus</taxon>
    </lineage>
</organism>
<dbReference type="AlphaFoldDB" id="A0A1X0RVL1"/>
<reference evidence="2 3" key="1">
    <citation type="journal article" date="2016" name="Proc. Natl. Acad. Sci. U.S.A.">
        <title>Lipid metabolic changes in an early divergent fungus govern the establishment of a mutualistic symbiosis with endobacteria.</title>
        <authorList>
            <person name="Lastovetsky O.A."/>
            <person name="Gaspar M.L."/>
            <person name="Mondo S.J."/>
            <person name="LaButti K.M."/>
            <person name="Sandor L."/>
            <person name="Grigoriev I.V."/>
            <person name="Henry S.A."/>
            <person name="Pawlowska T.E."/>
        </authorList>
    </citation>
    <scope>NUCLEOTIDE SEQUENCE [LARGE SCALE GENOMIC DNA]</scope>
    <source>
        <strain evidence="2 3">ATCC 11559</strain>
    </source>
</reference>
<evidence type="ECO:0000313" key="2">
    <source>
        <dbReference type="EMBL" id="ORE16102.1"/>
    </source>
</evidence>
<feature type="chain" id="PRO_5012077714" evidence="1">
    <location>
        <begin position="19"/>
        <end position="79"/>
    </location>
</feature>
<gene>
    <name evidence="2" type="ORF">BCV71DRAFT_184078</name>
</gene>
<keyword evidence="1" id="KW-0732">Signal</keyword>
<evidence type="ECO:0000313" key="3">
    <source>
        <dbReference type="Proteomes" id="UP000242381"/>
    </source>
</evidence>
<dbReference type="VEuPathDB" id="FungiDB:BCV72DRAFT_216153"/>
<name>A0A1X0RVL1_RHIZD</name>
<dbReference type="Proteomes" id="UP000242381">
    <property type="component" value="Unassembled WGS sequence"/>
</dbReference>
<dbReference type="EMBL" id="KV921397">
    <property type="protein sequence ID" value="ORE16102.1"/>
    <property type="molecule type" value="Genomic_DNA"/>
</dbReference>
<sequence>ICCMFWIIIMLKYEILITQTSVRQVSIKYSDVVISVHPTIVDLTNIPYSMCRHATPNHQASISMLNCRYDVVRLQFTCR</sequence>
<evidence type="ECO:0000256" key="1">
    <source>
        <dbReference type="SAM" id="SignalP"/>
    </source>
</evidence>
<accession>A0A1X0RVL1</accession>
<feature type="non-terminal residue" evidence="2">
    <location>
        <position position="1"/>
    </location>
</feature>
<feature type="signal peptide" evidence="1">
    <location>
        <begin position="1"/>
        <end position="18"/>
    </location>
</feature>